<dbReference type="SUPFAM" id="SSF55785">
    <property type="entry name" value="PYP-like sensor domain (PAS domain)"/>
    <property type="match status" value="2"/>
</dbReference>
<feature type="domain" description="PAC" evidence="10">
    <location>
        <begin position="221"/>
        <end position="272"/>
    </location>
</feature>
<dbReference type="Gene3D" id="3.30.450.20">
    <property type="entry name" value="PAS domain"/>
    <property type="match status" value="2"/>
</dbReference>
<dbReference type="EMBL" id="CP116423">
    <property type="protein sequence ID" value="WCE70818.1"/>
    <property type="molecule type" value="Genomic_DNA"/>
</dbReference>
<evidence type="ECO:0000313" key="12">
    <source>
        <dbReference type="Proteomes" id="UP001210770"/>
    </source>
</evidence>
<dbReference type="GO" id="GO:0004673">
    <property type="term" value="F:protein histidine kinase activity"/>
    <property type="evidence" value="ECO:0007669"/>
    <property type="project" value="UniProtKB-EC"/>
</dbReference>
<dbReference type="CDD" id="cd00130">
    <property type="entry name" value="PAS"/>
    <property type="match status" value="2"/>
</dbReference>
<dbReference type="InterPro" id="IPR000700">
    <property type="entry name" value="PAS-assoc_C"/>
</dbReference>
<dbReference type="Pfam" id="PF02518">
    <property type="entry name" value="HATPase_c"/>
    <property type="match status" value="1"/>
</dbReference>
<dbReference type="InterPro" id="IPR035965">
    <property type="entry name" value="PAS-like_dom_sf"/>
</dbReference>
<keyword evidence="4" id="KW-0808">Transferase</keyword>
<evidence type="ECO:0000259" key="9">
    <source>
        <dbReference type="PROSITE" id="PS50109"/>
    </source>
</evidence>
<dbReference type="SMART" id="SM00387">
    <property type="entry name" value="HATPase_c"/>
    <property type="match status" value="1"/>
</dbReference>
<dbReference type="InterPro" id="IPR003594">
    <property type="entry name" value="HATPase_dom"/>
</dbReference>
<evidence type="ECO:0000313" key="11">
    <source>
        <dbReference type="EMBL" id="WCE70818.1"/>
    </source>
</evidence>
<dbReference type="Gene3D" id="2.10.70.100">
    <property type="match status" value="1"/>
</dbReference>
<dbReference type="Pfam" id="PF08447">
    <property type="entry name" value="PAS_3"/>
    <property type="match status" value="1"/>
</dbReference>
<dbReference type="InterPro" id="IPR036890">
    <property type="entry name" value="HATPase_C_sf"/>
</dbReference>
<sequence length="482" mass="52621">MGGERSANGSVSRSAIFAASPHGYLVLDTDLKIIDVNDRYLFITGSEAEDLVGKHLFDAFPDDPSDATADGTNNLGKSLEIVAATGKQHRMAVQKYNIPIRDSADGAFEEKYWQPLNTPVFEDGKLVALIHHVEDVTSEFIGRRDQAIRLNLAKQVSGIGYGELDLQTGTANISQELANLFGYADTEGTIPMAKLFRRIHPDDLAHVNQSLGETMANDATVNADYRIVLPNGETRWLNTRGEVLFEHDKPARFIGATLDLTHSKKREEVLQKTLTERDKLLEQKETLLGDVNHRIKNSLHLVSSILRLEAASVDDASVKHSLQQASLRVHAVSSVHELIYKSHNVTHVDVGEYIPQLVDFLSASTETDSKQIDTIVDAPSVTVPTDLAINLALLINELVTNAHKHAFVAREQGRVDVRLHQEGDLLTLTVSDDGIGNAESVGRVGLGSKIVAGIVGQLGAAMDKRTTEHGYCVEIEVPMPAG</sequence>
<dbReference type="RefSeq" id="WP_271689033.1">
    <property type="nucleotide sequence ID" value="NZ_CP116423.1"/>
</dbReference>
<dbReference type="InterPro" id="IPR000014">
    <property type="entry name" value="PAS"/>
</dbReference>
<dbReference type="PROSITE" id="PS50113">
    <property type="entry name" value="PAC"/>
    <property type="match status" value="1"/>
</dbReference>
<dbReference type="PROSITE" id="PS50109">
    <property type="entry name" value="HIS_KIN"/>
    <property type="match status" value="1"/>
</dbReference>
<dbReference type="InterPro" id="IPR013656">
    <property type="entry name" value="PAS_4"/>
</dbReference>
<proteinExistence type="predicted"/>
<dbReference type="InterPro" id="IPR011495">
    <property type="entry name" value="Sig_transdc_His_kin_sub2_dim/P"/>
</dbReference>
<dbReference type="GO" id="GO:0005524">
    <property type="term" value="F:ATP binding"/>
    <property type="evidence" value="ECO:0007669"/>
    <property type="project" value="UniProtKB-KW"/>
</dbReference>
<dbReference type="Pfam" id="PF07568">
    <property type="entry name" value="HisKA_2"/>
    <property type="match status" value="1"/>
</dbReference>
<dbReference type="AlphaFoldDB" id="A0AAX3LRF0"/>
<keyword evidence="3" id="KW-0597">Phosphoprotein</keyword>
<accession>A0AAX3LRF0</accession>
<dbReference type="Gene3D" id="3.30.565.10">
    <property type="entry name" value="Histidine kinase-like ATPase, C-terminal domain"/>
    <property type="match status" value="1"/>
</dbReference>
<keyword evidence="6 11" id="KW-0418">Kinase</keyword>
<evidence type="ECO:0000256" key="1">
    <source>
        <dbReference type="ARBA" id="ARBA00000085"/>
    </source>
</evidence>
<dbReference type="Proteomes" id="UP001210770">
    <property type="component" value="Chromosome"/>
</dbReference>
<dbReference type="SMART" id="SM00091">
    <property type="entry name" value="PAS"/>
    <property type="match status" value="2"/>
</dbReference>
<evidence type="ECO:0000256" key="3">
    <source>
        <dbReference type="ARBA" id="ARBA00022553"/>
    </source>
</evidence>
<dbReference type="NCBIfam" id="TIGR00229">
    <property type="entry name" value="sensory_box"/>
    <property type="match status" value="1"/>
</dbReference>
<dbReference type="SUPFAM" id="SSF55874">
    <property type="entry name" value="ATPase domain of HSP90 chaperone/DNA topoisomerase II/histidine kinase"/>
    <property type="match status" value="1"/>
</dbReference>
<reference evidence="11" key="1">
    <citation type="submission" date="2023-01" db="EMBL/GenBank/DDBJ databases">
        <title>Comparative genomic analysis of cold water coral derived Sulfitobacter faviae: insights into their metabolism and habitat adaptation.</title>
        <authorList>
            <person name="Guo Y."/>
            <person name="Lin S."/>
            <person name="Huang Z."/>
            <person name="Tang K."/>
            <person name="Wang X."/>
        </authorList>
    </citation>
    <scope>NUCLEOTIDE SEQUENCE</scope>
    <source>
        <strain evidence="11">SCSIO W_1865</strain>
    </source>
</reference>
<evidence type="ECO:0000259" key="10">
    <source>
        <dbReference type="PROSITE" id="PS50113"/>
    </source>
</evidence>
<dbReference type="Pfam" id="PF08448">
    <property type="entry name" value="PAS_4"/>
    <property type="match status" value="1"/>
</dbReference>
<gene>
    <name evidence="11" type="ORF">PL336_02960</name>
</gene>
<evidence type="ECO:0000256" key="2">
    <source>
        <dbReference type="ARBA" id="ARBA00012438"/>
    </source>
</evidence>
<protein>
    <recommendedName>
        <fullName evidence="2">histidine kinase</fullName>
        <ecNumber evidence="2">2.7.13.3</ecNumber>
    </recommendedName>
</protein>
<keyword evidence="5" id="KW-0547">Nucleotide-binding</keyword>
<name>A0AAX3LRF0_9RHOB</name>
<organism evidence="11 12">
    <name type="scientific">Sulfitobacter faviae</name>
    <dbReference type="NCBI Taxonomy" id="1775881"/>
    <lineage>
        <taxon>Bacteria</taxon>
        <taxon>Pseudomonadati</taxon>
        <taxon>Pseudomonadota</taxon>
        <taxon>Alphaproteobacteria</taxon>
        <taxon>Rhodobacterales</taxon>
        <taxon>Roseobacteraceae</taxon>
        <taxon>Sulfitobacter</taxon>
    </lineage>
</organism>
<evidence type="ECO:0000256" key="8">
    <source>
        <dbReference type="ARBA" id="ARBA00023026"/>
    </source>
</evidence>
<dbReference type="PANTHER" id="PTHR41523">
    <property type="entry name" value="TWO-COMPONENT SYSTEM SENSOR PROTEIN"/>
    <property type="match status" value="1"/>
</dbReference>
<evidence type="ECO:0000256" key="7">
    <source>
        <dbReference type="ARBA" id="ARBA00022840"/>
    </source>
</evidence>
<dbReference type="PANTHER" id="PTHR41523:SF8">
    <property type="entry name" value="ETHYLENE RESPONSE SENSOR PROTEIN"/>
    <property type="match status" value="1"/>
</dbReference>
<feature type="domain" description="Histidine kinase" evidence="9">
    <location>
        <begin position="290"/>
        <end position="481"/>
    </location>
</feature>
<keyword evidence="8" id="KW-0843">Virulence</keyword>
<comment type="catalytic activity">
    <reaction evidence="1">
        <text>ATP + protein L-histidine = ADP + protein N-phospho-L-histidine.</text>
        <dbReference type="EC" id="2.7.13.3"/>
    </reaction>
</comment>
<dbReference type="InterPro" id="IPR013655">
    <property type="entry name" value="PAS_fold_3"/>
</dbReference>
<evidence type="ECO:0000256" key="5">
    <source>
        <dbReference type="ARBA" id="ARBA00022741"/>
    </source>
</evidence>
<keyword evidence="7" id="KW-0067">ATP-binding</keyword>
<dbReference type="InterPro" id="IPR005467">
    <property type="entry name" value="His_kinase_dom"/>
</dbReference>
<evidence type="ECO:0000256" key="6">
    <source>
        <dbReference type="ARBA" id="ARBA00022777"/>
    </source>
</evidence>
<dbReference type="EC" id="2.7.13.3" evidence="2"/>
<evidence type="ECO:0000256" key="4">
    <source>
        <dbReference type="ARBA" id="ARBA00022679"/>
    </source>
</evidence>